<gene>
    <name evidence="2" type="ORF">JCM19240_2459</name>
</gene>
<evidence type="ECO:0000313" key="3">
    <source>
        <dbReference type="Proteomes" id="UP000029224"/>
    </source>
</evidence>
<dbReference type="EMBL" id="BBMT01000003">
    <property type="protein sequence ID" value="GAL33763.1"/>
    <property type="molecule type" value="Genomic_DNA"/>
</dbReference>
<organism evidence="2 3">
    <name type="scientific">Vibrio maritimus</name>
    <dbReference type="NCBI Taxonomy" id="990268"/>
    <lineage>
        <taxon>Bacteria</taxon>
        <taxon>Pseudomonadati</taxon>
        <taxon>Pseudomonadota</taxon>
        <taxon>Gammaproteobacteria</taxon>
        <taxon>Vibrionales</taxon>
        <taxon>Vibrionaceae</taxon>
        <taxon>Vibrio</taxon>
    </lineage>
</organism>
<comment type="caution">
    <text evidence="2">The sequence shown here is derived from an EMBL/GenBank/DDBJ whole genome shotgun (WGS) entry which is preliminary data.</text>
</comment>
<feature type="region of interest" description="Disordered" evidence="1">
    <location>
        <begin position="26"/>
        <end position="45"/>
    </location>
</feature>
<accession>A0A090T3H6</accession>
<protein>
    <submittedName>
        <fullName evidence="2">Uncharacterized protein</fullName>
    </submittedName>
</protein>
<dbReference type="Proteomes" id="UP000029224">
    <property type="component" value="Unassembled WGS sequence"/>
</dbReference>
<evidence type="ECO:0000256" key="1">
    <source>
        <dbReference type="SAM" id="MobiDB-lite"/>
    </source>
</evidence>
<keyword evidence="3" id="KW-1185">Reference proteome</keyword>
<evidence type="ECO:0000313" key="2">
    <source>
        <dbReference type="EMBL" id="GAL33763.1"/>
    </source>
</evidence>
<sequence>MSRSFADQIKQSEEMKAQVSAELERLQALSKQSNPKTKDGTEVAK</sequence>
<reference evidence="2 3" key="2">
    <citation type="submission" date="2014-09" db="EMBL/GenBank/DDBJ databases">
        <authorList>
            <consortium name="NBRP consortium"/>
            <person name="Sawabe T."/>
            <person name="Meirelles P."/>
            <person name="Nakanishi M."/>
            <person name="Sayaka M."/>
            <person name="Hattori M."/>
            <person name="Ohkuma M."/>
        </authorList>
    </citation>
    <scope>NUCLEOTIDE SEQUENCE [LARGE SCALE GENOMIC DNA]</scope>
    <source>
        <strain evidence="2 3">JCM 19240</strain>
    </source>
</reference>
<name>A0A090T3H6_9VIBR</name>
<feature type="compositionally biased region" description="Basic and acidic residues" evidence="1">
    <location>
        <begin position="36"/>
        <end position="45"/>
    </location>
</feature>
<proteinExistence type="predicted"/>
<dbReference type="AlphaFoldDB" id="A0A090T3H6"/>
<reference evidence="2 3" key="1">
    <citation type="submission" date="2014-09" db="EMBL/GenBank/DDBJ databases">
        <title>Vibrio maritimus JCM 19240. (C210) whole genome shotgun sequence.</title>
        <authorList>
            <person name="Sawabe T."/>
            <person name="Meirelles P."/>
            <person name="Nakanishi M."/>
            <person name="Sayaka M."/>
            <person name="Hattori M."/>
            <person name="Ohkuma M."/>
        </authorList>
    </citation>
    <scope>NUCLEOTIDE SEQUENCE [LARGE SCALE GENOMIC DNA]</scope>
    <source>
        <strain evidence="2 3">JCM 19240</strain>
    </source>
</reference>